<organism evidence="1 2">
    <name type="scientific">Opisthocomus hoazin</name>
    <name type="common">Hoatzin</name>
    <name type="synonym">Phasianus hoazin</name>
    <dbReference type="NCBI Taxonomy" id="30419"/>
    <lineage>
        <taxon>Eukaryota</taxon>
        <taxon>Metazoa</taxon>
        <taxon>Chordata</taxon>
        <taxon>Craniata</taxon>
        <taxon>Vertebrata</taxon>
        <taxon>Euteleostomi</taxon>
        <taxon>Archelosauria</taxon>
        <taxon>Archosauria</taxon>
        <taxon>Dinosauria</taxon>
        <taxon>Saurischia</taxon>
        <taxon>Theropoda</taxon>
        <taxon>Coelurosauria</taxon>
        <taxon>Aves</taxon>
        <taxon>Neognathae</taxon>
        <taxon>Neoaves</taxon>
        <taxon>Opisthocomiformes</taxon>
        <taxon>Opisthocomidae</taxon>
        <taxon>Opisthocomus</taxon>
    </lineage>
</organism>
<evidence type="ECO:0000313" key="1">
    <source>
        <dbReference type="EMBL" id="KFQ99490.1"/>
    </source>
</evidence>
<evidence type="ECO:0000313" key="2">
    <source>
        <dbReference type="Proteomes" id="UP000053605"/>
    </source>
</evidence>
<dbReference type="Proteomes" id="UP000053605">
    <property type="component" value="Unassembled WGS sequence"/>
</dbReference>
<dbReference type="EMBL" id="KK733789">
    <property type="protein sequence ID" value="KFQ99490.1"/>
    <property type="molecule type" value="Genomic_DNA"/>
</dbReference>
<keyword evidence="2" id="KW-1185">Reference proteome</keyword>
<accession>A0A091WCX9</accession>
<reference evidence="1 2" key="1">
    <citation type="submission" date="2014-04" db="EMBL/GenBank/DDBJ databases">
        <title>Genome evolution of avian class.</title>
        <authorList>
            <person name="Zhang G."/>
            <person name="Li C."/>
        </authorList>
    </citation>
    <scope>NUCLEOTIDE SEQUENCE [LARGE SCALE GENOMIC DNA]</scope>
    <source>
        <strain evidence="1">BGI_N306</strain>
    </source>
</reference>
<gene>
    <name evidence="1" type="ORF">N306_09269</name>
</gene>
<feature type="non-terminal residue" evidence="1">
    <location>
        <position position="55"/>
    </location>
</feature>
<evidence type="ECO:0008006" key="3">
    <source>
        <dbReference type="Google" id="ProtNLM"/>
    </source>
</evidence>
<proteinExistence type="predicted"/>
<name>A0A091WCX9_OPIHO</name>
<sequence length="55" mass="6520">NGFKLREGRFRLDIRLKFFTVRVVKHWHRLPREVVEAPSLETFKARLDGALSNLV</sequence>
<dbReference type="PhylomeDB" id="A0A091WCX9"/>
<dbReference type="AlphaFoldDB" id="A0A091WCX9"/>
<feature type="non-terminal residue" evidence="1">
    <location>
        <position position="1"/>
    </location>
</feature>
<protein>
    <recommendedName>
        <fullName evidence="3">Nidogen G2 beta-barrel domain-containing protein</fullName>
    </recommendedName>
</protein>